<dbReference type="AlphaFoldDB" id="A0A8T2QSL6"/>
<proteinExistence type="predicted"/>
<evidence type="ECO:0000313" key="3">
    <source>
        <dbReference type="EMBL" id="KAH7287122.1"/>
    </source>
</evidence>
<keyword evidence="1" id="KW-0472">Membrane</keyword>
<protein>
    <recommendedName>
        <fullName evidence="2">Cleaved adhesin domain-containing protein</fullName>
    </recommendedName>
</protein>
<feature type="transmembrane region" description="Helical" evidence="1">
    <location>
        <begin position="22"/>
        <end position="46"/>
    </location>
</feature>
<accession>A0A8T2QSL6</accession>
<dbReference type="Proteomes" id="UP000825935">
    <property type="component" value="Chromosome 32"/>
</dbReference>
<dbReference type="Pfam" id="PF07675">
    <property type="entry name" value="Cleaved_Adhesin"/>
    <property type="match status" value="2"/>
</dbReference>
<evidence type="ECO:0000313" key="4">
    <source>
        <dbReference type="Proteomes" id="UP000825935"/>
    </source>
</evidence>
<reference evidence="3" key="1">
    <citation type="submission" date="2021-08" db="EMBL/GenBank/DDBJ databases">
        <title>WGS assembly of Ceratopteris richardii.</title>
        <authorList>
            <person name="Marchant D.B."/>
            <person name="Chen G."/>
            <person name="Jenkins J."/>
            <person name="Shu S."/>
            <person name="Leebens-Mack J."/>
            <person name="Grimwood J."/>
            <person name="Schmutz J."/>
            <person name="Soltis P."/>
            <person name="Soltis D."/>
            <person name="Chen Z.-H."/>
        </authorList>
    </citation>
    <scope>NUCLEOTIDE SEQUENCE</scope>
    <source>
        <strain evidence="3">Whitten #5841</strain>
        <tissue evidence="3">Leaf</tissue>
    </source>
</reference>
<organism evidence="3 4">
    <name type="scientific">Ceratopteris richardii</name>
    <name type="common">Triangle waterfern</name>
    <dbReference type="NCBI Taxonomy" id="49495"/>
    <lineage>
        <taxon>Eukaryota</taxon>
        <taxon>Viridiplantae</taxon>
        <taxon>Streptophyta</taxon>
        <taxon>Embryophyta</taxon>
        <taxon>Tracheophyta</taxon>
        <taxon>Polypodiopsida</taxon>
        <taxon>Polypodiidae</taxon>
        <taxon>Polypodiales</taxon>
        <taxon>Pteridineae</taxon>
        <taxon>Pteridaceae</taxon>
        <taxon>Parkerioideae</taxon>
        <taxon>Ceratopteris</taxon>
    </lineage>
</organism>
<keyword evidence="1" id="KW-0812">Transmembrane</keyword>
<evidence type="ECO:0000259" key="2">
    <source>
        <dbReference type="Pfam" id="PF07675"/>
    </source>
</evidence>
<dbReference type="EMBL" id="CM035437">
    <property type="protein sequence ID" value="KAH7287122.1"/>
    <property type="molecule type" value="Genomic_DNA"/>
</dbReference>
<evidence type="ECO:0000256" key="1">
    <source>
        <dbReference type="SAM" id="Phobius"/>
    </source>
</evidence>
<sequence length="85" mass="9476">MNNLLTSQLHGLYIAVQPSTRYIAFSHFICIGLLILCHCSGLFVGLYTEAQPSTWYIAFRHFSCVGLHILCHCSVLLEGLYTAAL</sequence>
<dbReference type="InterPro" id="IPR011628">
    <property type="entry name" value="Cleaved_adhesin"/>
</dbReference>
<keyword evidence="4" id="KW-1185">Reference proteome</keyword>
<feature type="domain" description="Cleaved adhesin" evidence="2">
    <location>
        <begin position="16"/>
        <end position="34"/>
    </location>
</feature>
<name>A0A8T2QSL6_CERRI</name>
<dbReference type="OrthoDB" id="778454at2759"/>
<comment type="caution">
    <text evidence="3">The sequence shown here is derived from an EMBL/GenBank/DDBJ whole genome shotgun (WGS) entry which is preliminary data.</text>
</comment>
<feature type="domain" description="Cleaved adhesin" evidence="2">
    <location>
        <begin position="53"/>
        <end position="70"/>
    </location>
</feature>
<gene>
    <name evidence="3" type="ORF">KP509_32G039100</name>
</gene>
<keyword evidence="1" id="KW-1133">Transmembrane helix</keyword>